<dbReference type="PANTHER" id="PTHR46889">
    <property type="entry name" value="TRANSPOSASE INSF FOR INSERTION SEQUENCE IS3B-RELATED"/>
    <property type="match status" value="1"/>
</dbReference>
<evidence type="ECO:0000259" key="2">
    <source>
        <dbReference type="PROSITE" id="PS50994"/>
    </source>
</evidence>
<reference evidence="3 4" key="1">
    <citation type="submission" date="2011-01" db="EMBL/GenBank/DDBJ databases">
        <title>Whole genome sequence of Amphibacillus xylinus NBRC 15112.</title>
        <authorList>
            <person name="Nakazawa H."/>
            <person name="Katano Y."/>
            <person name="Nakamura S."/>
            <person name="Sasagawa M."/>
            <person name="Fukada J."/>
            <person name="Arai T."/>
            <person name="Sasakura N."/>
            <person name="Mochizuki D."/>
            <person name="Hosoyama A."/>
            <person name="Harada K."/>
            <person name="Horikawa H."/>
            <person name="Kato Y."/>
            <person name="Harada T."/>
            <person name="Sasaki K."/>
            <person name="Sekiguchi M."/>
            <person name="Hodoyama M."/>
            <person name="Nishiko R."/>
            <person name="Narita H."/>
            <person name="Hanamaki A."/>
            <person name="Hata C."/>
            <person name="Konno Y."/>
            <person name="Niimura Y."/>
            <person name="Yamazaki S."/>
            <person name="Fujita N."/>
        </authorList>
    </citation>
    <scope>NUCLEOTIDE SEQUENCE [LARGE SCALE GENOMIC DNA]</scope>
    <source>
        <strain evidence="4">ATCC 51415 / DSM 6626 / JCM 7361 / LMG 17667 / NBRC 15112 / Ep01</strain>
    </source>
</reference>
<organism evidence="3 4">
    <name type="scientific">Amphibacillus xylanus (strain ATCC 51415 / DSM 6626 / JCM 7361 / LMG 17667 / NBRC 15112 / Ep01)</name>
    <dbReference type="NCBI Taxonomy" id="698758"/>
    <lineage>
        <taxon>Bacteria</taxon>
        <taxon>Bacillati</taxon>
        <taxon>Bacillota</taxon>
        <taxon>Bacilli</taxon>
        <taxon>Bacillales</taxon>
        <taxon>Bacillaceae</taxon>
        <taxon>Amphibacillus</taxon>
    </lineage>
</organism>
<evidence type="ECO:0000313" key="4">
    <source>
        <dbReference type="Proteomes" id="UP000006294"/>
    </source>
</evidence>
<dbReference type="eggNOG" id="COG2801">
    <property type="taxonomic scope" value="Bacteria"/>
</dbReference>
<dbReference type="SUPFAM" id="SSF53098">
    <property type="entry name" value="Ribonuclease H-like"/>
    <property type="match status" value="1"/>
</dbReference>
<evidence type="ECO:0000256" key="1">
    <source>
        <dbReference type="ARBA" id="ARBA00002286"/>
    </source>
</evidence>
<dbReference type="Gene3D" id="3.30.420.10">
    <property type="entry name" value="Ribonuclease H-like superfamily/Ribonuclease H"/>
    <property type="match status" value="1"/>
</dbReference>
<dbReference type="Proteomes" id="UP000006294">
    <property type="component" value="Chromosome"/>
</dbReference>
<dbReference type="InterPro" id="IPR025948">
    <property type="entry name" value="HTH-like_dom"/>
</dbReference>
<dbReference type="EMBL" id="AP012050">
    <property type="protein sequence ID" value="BAM48212.1"/>
    <property type="molecule type" value="Genomic_DNA"/>
</dbReference>
<dbReference type="InterPro" id="IPR012337">
    <property type="entry name" value="RNaseH-like_sf"/>
</dbReference>
<dbReference type="HOGENOM" id="CLU_027402_4_3_9"/>
<keyword evidence="4" id="KW-1185">Reference proteome</keyword>
<dbReference type="Pfam" id="PF00665">
    <property type="entry name" value="rve"/>
    <property type="match status" value="1"/>
</dbReference>
<dbReference type="Pfam" id="PF13333">
    <property type="entry name" value="rve_2"/>
    <property type="match status" value="1"/>
</dbReference>
<dbReference type="Pfam" id="PF13276">
    <property type="entry name" value="HTH_21"/>
    <property type="match status" value="1"/>
</dbReference>
<dbReference type="KEGG" id="axl:AXY_20800"/>
<evidence type="ECO:0000313" key="3">
    <source>
        <dbReference type="EMBL" id="BAM48212.1"/>
    </source>
</evidence>
<dbReference type="InterPro" id="IPR001584">
    <property type="entry name" value="Integrase_cat-core"/>
</dbReference>
<protein>
    <submittedName>
        <fullName evidence="3">Putative transposase</fullName>
    </submittedName>
</protein>
<dbReference type="PROSITE" id="PS50994">
    <property type="entry name" value="INTEGRASE"/>
    <property type="match status" value="1"/>
</dbReference>
<dbReference type="NCBIfam" id="NF033516">
    <property type="entry name" value="transpos_IS3"/>
    <property type="match status" value="1"/>
</dbReference>
<dbReference type="InterPro" id="IPR048020">
    <property type="entry name" value="Transpos_IS3"/>
</dbReference>
<dbReference type="InterPro" id="IPR050900">
    <property type="entry name" value="Transposase_IS3/IS150/IS904"/>
</dbReference>
<dbReference type="GO" id="GO:0015074">
    <property type="term" value="P:DNA integration"/>
    <property type="evidence" value="ECO:0007669"/>
    <property type="project" value="InterPro"/>
</dbReference>
<dbReference type="GO" id="GO:0003676">
    <property type="term" value="F:nucleic acid binding"/>
    <property type="evidence" value="ECO:0007669"/>
    <property type="project" value="InterPro"/>
</dbReference>
<name>K0J4I9_AMPXN</name>
<gene>
    <name evidence="3" type="ordered locus">AXY_20800</name>
</gene>
<feature type="domain" description="Integrase catalytic" evidence="2">
    <location>
        <begin position="93"/>
        <end position="265"/>
    </location>
</feature>
<proteinExistence type="predicted"/>
<dbReference type="InterPro" id="IPR036397">
    <property type="entry name" value="RNaseH_sf"/>
</dbReference>
<sequence>MYWQKRFNESNPDEEIEHLIKEIFKENNGNYGYRRICMELRKCGHIVNHKKVLRIMNKLNLTCTKFTRKSRKYNSYKGTVGKVAQNRINRRFNTHIPYQKITTDTTEFKYYTKDQSGKTVIKKAYLDPFLDMFNGEILSYRLSQRPSAKAILDALNETIIITKECPYRTTIHTDQGWGYQMKAFRKRLKDNEIFQSMSRRGNCLDNSPMENFFGLMKQEMYYGVIYESFEELKQAVDKYIYYYNNRRIKVKLTGMSPVEYRKQASQLVA</sequence>
<dbReference type="STRING" id="698758.AXY_20800"/>
<dbReference type="AlphaFoldDB" id="K0J4I9"/>
<accession>K0J4I9</accession>
<dbReference type="PATRIC" id="fig|698758.3.peg.2087"/>
<dbReference type="PANTHER" id="PTHR46889:SF4">
    <property type="entry name" value="TRANSPOSASE INSO FOR INSERTION SEQUENCE ELEMENT IS911B-RELATED"/>
    <property type="match status" value="1"/>
</dbReference>
<comment type="function">
    <text evidence="1">Involved in the transposition of the insertion sequence.</text>
</comment>